<dbReference type="InterPro" id="IPR017972">
    <property type="entry name" value="Cyt_P450_CS"/>
</dbReference>
<dbReference type="InterPro" id="IPR036396">
    <property type="entry name" value="Cyt_P450_sf"/>
</dbReference>
<keyword evidence="4 9" id="KW-0349">Heme</keyword>
<feature type="transmembrane region" description="Helical" evidence="11">
    <location>
        <begin position="6"/>
        <end position="24"/>
    </location>
</feature>
<keyword evidence="11" id="KW-1133">Transmembrane helix</keyword>
<evidence type="ECO:0000256" key="3">
    <source>
        <dbReference type="ARBA" id="ARBA00010617"/>
    </source>
</evidence>
<dbReference type="PRINTS" id="PR00463">
    <property type="entry name" value="EP450I"/>
</dbReference>
<dbReference type="InterPro" id="IPR001128">
    <property type="entry name" value="Cyt_P450"/>
</dbReference>
<dbReference type="CDD" id="cd11065">
    <property type="entry name" value="CYP64-like"/>
    <property type="match status" value="1"/>
</dbReference>
<dbReference type="Proteomes" id="UP000297245">
    <property type="component" value="Unassembled WGS sequence"/>
</dbReference>
<dbReference type="InterPro" id="IPR050364">
    <property type="entry name" value="Cytochrome_P450_fung"/>
</dbReference>
<dbReference type="PANTHER" id="PTHR46300:SF12">
    <property type="entry name" value="P450, PUTATIVE (EUROFUNG)-RELATED"/>
    <property type="match status" value="1"/>
</dbReference>
<dbReference type="GO" id="GO:0004497">
    <property type="term" value="F:monooxygenase activity"/>
    <property type="evidence" value="ECO:0007669"/>
    <property type="project" value="UniProtKB-KW"/>
</dbReference>
<protein>
    <submittedName>
        <fullName evidence="12">Cytochrome P450</fullName>
    </submittedName>
</protein>
<reference evidence="12 13" key="1">
    <citation type="journal article" date="2019" name="Nat. Ecol. Evol.">
        <title>Megaphylogeny resolves global patterns of mushroom evolution.</title>
        <authorList>
            <person name="Varga T."/>
            <person name="Krizsan K."/>
            <person name="Foldi C."/>
            <person name="Dima B."/>
            <person name="Sanchez-Garcia M."/>
            <person name="Sanchez-Ramirez S."/>
            <person name="Szollosi G.J."/>
            <person name="Szarkandi J.G."/>
            <person name="Papp V."/>
            <person name="Albert L."/>
            <person name="Andreopoulos W."/>
            <person name="Angelini C."/>
            <person name="Antonin V."/>
            <person name="Barry K.W."/>
            <person name="Bougher N.L."/>
            <person name="Buchanan P."/>
            <person name="Buyck B."/>
            <person name="Bense V."/>
            <person name="Catcheside P."/>
            <person name="Chovatia M."/>
            <person name="Cooper J."/>
            <person name="Damon W."/>
            <person name="Desjardin D."/>
            <person name="Finy P."/>
            <person name="Geml J."/>
            <person name="Haridas S."/>
            <person name="Hughes K."/>
            <person name="Justo A."/>
            <person name="Karasinski D."/>
            <person name="Kautmanova I."/>
            <person name="Kiss B."/>
            <person name="Kocsube S."/>
            <person name="Kotiranta H."/>
            <person name="LaButti K.M."/>
            <person name="Lechner B.E."/>
            <person name="Liimatainen K."/>
            <person name="Lipzen A."/>
            <person name="Lukacs Z."/>
            <person name="Mihaltcheva S."/>
            <person name="Morgado L.N."/>
            <person name="Niskanen T."/>
            <person name="Noordeloos M.E."/>
            <person name="Ohm R.A."/>
            <person name="Ortiz-Santana B."/>
            <person name="Ovrebo C."/>
            <person name="Racz N."/>
            <person name="Riley R."/>
            <person name="Savchenko A."/>
            <person name="Shiryaev A."/>
            <person name="Soop K."/>
            <person name="Spirin V."/>
            <person name="Szebenyi C."/>
            <person name="Tomsovsky M."/>
            <person name="Tulloss R.E."/>
            <person name="Uehling J."/>
            <person name="Grigoriev I.V."/>
            <person name="Vagvolgyi C."/>
            <person name="Papp T."/>
            <person name="Martin F.M."/>
            <person name="Miettinen O."/>
            <person name="Hibbett D.S."/>
            <person name="Nagy L.G."/>
        </authorList>
    </citation>
    <scope>NUCLEOTIDE SEQUENCE [LARGE SCALE GENOMIC DNA]</scope>
    <source>
        <strain evidence="12 13">CBS 962.96</strain>
    </source>
</reference>
<dbReference type="EMBL" id="ML179108">
    <property type="protein sequence ID" value="THV00168.1"/>
    <property type="molecule type" value="Genomic_DNA"/>
</dbReference>
<keyword evidence="13" id="KW-1185">Reference proteome</keyword>
<organism evidence="12 13">
    <name type="scientific">Dendrothele bispora (strain CBS 962.96)</name>
    <dbReference type="NCBI Taxonomy" id="1314807"/>
    <lineage>
        <taxon>Eukaryota</taxon>
        <taxon>Fungi</taxon>
        <taxon>Dikarya</taxon>
        <taxon>Basidiomycota</taxon>
        <taxon>Agaricomycotina</taxon>
        <taxon>Agaricomycetes</taxon>
        <taxon>Agaricomycetidae</taxon>
        <taxon>Agaricales</taxon>
        <taxon>Agaricales incertae sedis</taxon>
        <taxon>Dendrothele</taxon>
    </lineage>
</organism>
<comment type="pathway">
    <text evidence="2">Secondary metabolite biosynthesis.</text>
</comment>
<dbReference type="Pfam" id="PF00067">
    <property type="entry name" value="p450"/>
    <property type="match status" value="2"/>
</dbReference>
<evidence type="ECO:0000256" key="7">
    <source>
        <dbReference type="ARBA" id="ARBA00023004"/>
    </source>
</evidence>
<evidence type="ECO:0000313" key="12">
    <source>
        <dbReference type="EMBL" id="THV00168.1"/>
    </source>
</evidence>
<comment type="similarity">
    <text evidence="3 10">Belongs to the cytochrome P450 family.</text>
</comment>
<dbReference type="PANTHER" id="PTHR46300">
    <property type="entry name" value="P450, PUTATIVE (EUROFUNG)-RELATED-RELATED"/>
    <property type="match status" value="1"/>
</dbReference>
<evidence type="ECO:0000256" key="11">
    <source>
        <dbReference type="SAM" id="Phobius"/>
    </source>
</evidence>
<keyword evidence="8 10" id="KW-0503">Monooxygenase</keyword>
<dbReference type="Gene3D" id="1.10.630.10">
    <property type="entry name" value="Cytochrome P450"/>
    <property type="match status" value="2"/>
</dbReference>
<keyword evidence="7 9" id="KW-0408">Iron</keyword>
<evidence type="ECO:0000256" key="1">
    <source>
        <dbReference type="ARBA" id="ARBA00001971"/>
    </source>
</evidence>
<dbReference type="GO" id="GO:0016705">
    <property type="term" value="F:oxidoreductase activity, acting on paired donors, with incorporation or reduction of molecular oxygen"/>
    <property type="evidence" value="ECO:0007669"/>
    <property type="project" value="InterPro"/>
</dbReference>
<keyword evidence="5 9" id="KW-0479">Metal-binding</keyword>
<gene>
    <name evidence="12" type="ORF">K435DRAFT_794393</name>
</gene>
<accession>A0A4S8MCB3</accession>
<dbReference type="InterPro" id="IPR002401">
    <property type="entry name" value="Cyt_P450_E_grp-I"/>
</dbReference>
<dbReference type="GO" id="GO:0020037">
    <property type="term" value="F:heme binding"/>
    <property type="evidence" value="ECO:0007669"/>
    <property type="project" value="InterPro"/>
</dbReference>
<evidence type="ECO:0000313" key="13">
    <source>
        <dbReference type="Proteomes" id="UP000297245"/>
    </source>
</evidence>
<dbReference type="GO" id="GO:0005506">
    <property type="term" value="F:iron ion binding"/>
    <property type="evidence" value="ECO:0007669"/>
    <property type="project" value="InterPro"/>
</dbReference>
<dbReference type="AlphaFoldDB" id="A0A4S8MCB3"/>
<evidence type="ECO:0000256" key="4">
    <source>
        <dbReference type="ARBA" id="ARBA00022617"/>
    </source>
</evidence>
<comment type="cofactor">
    <cofactor evidence="1 9">
        <name>heme</name>
        <dbReference type="ChEBI" id="CHEBI:30413"/>
    </cofactor>
</comment>
<dbReference type="SUPFAM" id="SSF48264">
    <property type="entry name" value="Cytochrome P450"/>
    <property type="match status" value="1"/>
</dbReference>
<evidence type="ECO:0000256" key="8">
    <source>
        <dbReference type="ARBA" id="ARBA00023033"/>
    </source>
</evidence>
<proteinExistence type="inferred from homology"/>
<evidence type="ECO:0000256" key="2">
    <source>
        <dbReference type="ARBA" id="ARBA00005179"/>
    </source>
</evidence>
<evidence type="ECO:0000256" key="6">
    <source>
        <dbReference type="ARBA" id="ARBA00023002"/>
    </source>
</evidence>
<evidence type="ECO:0000256" key="9">
    <source>
        <dbReference type="PIRSR" id="PIRSR602401-1"/>
    </source>
</evidence>
<dbReference type="OrthoDB" id="2789670at2759"/>
<keyword evidence="11" id="KW-0472">Membrane</keyword>
<evidence type="ECO:0000256" key="5">
    <source>
        <dbReference type="ARBA" id="ARBA00022723"/>
    </source>
</evidence>
<keyword evidence="11" id="KW-0812">Transmembrane</keyword>
<sequence>MPTLNFLDYALLCWGLYLIFRLFLRHRKFFPLPPGPRGHPLIGNLLDIPSSYEWLAWTKMGEKWGDLISLSTFGNTIIIINSHSLAVKMLNEKNDIYSDRPYVPMLNDVCKVGDIMGCLPNGRRLKAYRKLFQNGLGTSAGIRTFYPQEEELAKIFIMRLVNSPENLVDHCFHHSGAIILRIVYGYDVQESNDPMIDISTQAMEDLSKASAQGRFLVNYIPFLLKGGKKTGKEWAKSMAAMQEVPFHFVEKQLMNGQAKDCFVTRWLAKDLSPEEEKYLRHASGSMFGVQKLLQKEIDDAVGQGRLPSFSDKEKLPFLEATLKEVKRFHTIVPTGIAHCTSMDDIHDRMFIPKGAIVIPNIWRMAHDPDVYKDPTTFDPTRFLGERREQDPNEYIFGFGRRICPGRLLADASIYIAIAMILFAFDISPGGPENKPPVYEILPTGTISHVQPFECKITPRKEIHKLKALLK</sequence>
<name>A0A4S8MCB3_DENBC</name>
<feature type="binding site" description="axial binding residue" evidence="9">
    <location>
        <position position="403"/>
    </location>
    <ligand>
        <name>heme</name>
        <dbReference type="ChEBI" id="CHEBI:30413"/>
    </ligand>
    <ligandPart>
        <name>Fe</name>
        <dbReference type="ChEBI" id="CHEBI:18248"/>
    </ligandPart>
</feature>
<evidence type="ECO:0000256" key="10">
    <source>
        <dbReference type="RuleBase" id="RU000461"/>
    </source>
</evidence>
<keyword evidence="6 10" id="KW-0560">Oxidoreductase</keyword>
<dbReference type="PROSITE" id="PS00086">
    <property type="entry name" value="CYTOCHROME_P450"/>
    <property type="match status" value="1"/>
</dbReference>